<dbReference type="GO" id="GO:0008270">
    <property type="term" value="F:zinc ion binding"/>
    <property type="evidence" value="ECO:0007669"/>
    <property type="project" value="UniProtKB-UniRule"/>
</dbReference>
<dbReference type="Proteomes" id="UP000198577">
    <property type="component" value="Unassembled WGS sequence"/>
</dbReference>
<dbReference type="Gene3D" id="1.20.50.20">
    <property type="entry name" value="DnaG, RNA polymerase domain, helical bundle"/>
    <property type="match status" value="1"/>
</dbReference>
<evidence type="ECO:0000256" key="7">
    <source>
        <dbReference type="ARBA" id="ARBA00022771"/>
    </source>
</evidence>
<dbReference type="STRING" id="937334.SAMN05444406_1324"/>
<dbReference type="GO" id="GO:0005524">
    <property type="term" value="F:ATP binding"/>
    <property type="evidence" value="ECO:0007669"/>
    <property type="project" value="InterPro"/>
</dbReference>
<dbReference type="InterPro" id="IPR034151">
    <property type="entry name" value="TOPRIM_DnaG_bac"/>
</dbReference>
<evidence type="ECO:0000256" key="13">
    <source>
        <dbReference type="PIRNR" id="PIRNR002811"/>
    </source>
</evidence>
<dbReference type="SUPFAM" id="SSF48024">
    <property type="entry name" value="N-terminal domain of DnaB helicase"/>
    <property type="match status" value="1"/>
</dbReference>
<organism evidence="16 17">
    <name type="scientific">Caldicoprobacter faecalis</name>
    <dbReference type="NCBI Taxonomy" id="937334"/>
    <lineage>
        <taxon>Bacteria</taxon>
        <taxon>Bacillati</taxon>
        <taxon>Bacillota</taxon>
        <taxon>Clostridia</taxon>
        <taxon>Caldicoprobacterales</taxon>
        <taxon>Caldicoprobacteraceae</taxon>
        <taxon>Caldicoprobacter</taxon>
    </lineage>
</organism>
<dbReference type="Pfam" id="PF10410">
    <property type="entry name" value="DnaB_bind"/>
    <property type="match status" value="1"/>
</dbReference>
<comment type="catalytic activity">
    <reaction evidence="12">
        <text>ssDNA + n NTP = ssDNA/pppN(pN)n-1 hybrid + (n-1) diphosphate.</text>
        <dbReference type="EC" id="2.7.7.101"/>
    </reaction>
</comment>
<dbReference type="SMART" id="SM00400">
    <property type="entry name" value="ZnF_CHCC"/>
    <property type="match status" value="1"/>
</dbReference>
<dbReference type="InterPro" id="IPR036185">
    <property type="entry name" value="DNA_heli_DnaB-like_N_sf"/>
</dbReference>
<evidence type="ECO:0000256" key="12">
    <source>
        <dbReference type="HAMAP-Rule" id="MF_00974"/>
    </source>
</evidence>
<evidence type="ECO:0000259" key="15">
    <source>
        <dbReference type="PROSITE" id="PS50880"/>
    </source>
</evidence>
<sequence length="610" mass="69467">MGTFLPDEWIDEVRERNDIVDVISEYVLLKPQGKGFFGLCPFHAEKTPSFHVNPEKQLYHCFGCGAGGNVFTFVMAMEKLDFVEAVKFLAERAGMALPQTTEAEEFIRSKSRRERIYQINREVARYYHRMLFSPEGGQALSYLKSRGVDLNTIRKFGIGYAPEGWENAKQHLLGLGFEEELLIQSGIVVSGKGRTYDRFRNRVIFPIIKPRGLVVGFGGRVLDDSLPKYLNSPESPVFHKSSTLFGLNLIRAGSSLDHMIIAEGYMDVVTLHQFGFKNAVASLGTSLTQQQAKLIRRYTQQVYIAYDGDAAGQKATLRGLDILQDAGLRVKVILFPEGMDPDEVLRKYGAEFFKKLMDKAVSLVDYKLDRLRSQYDLDTPEGRARYATEAARILIQVPNLLERDVHIQRLEAQTGFSSRLLYQQIAQLEGSAQKEGVKRHLVGNNRYVDKMAAGRESMPGHIKAERYLVNLMASSEWLAKKIVGKVEEEHFEEPINRQIYGIVVSLLESGREVSVPQVLSCVQDQDKIQQMVEIFEQPMEYDNIDKFISDCIEEIMHRHLEKRRQEIVRLIRKMEQEGKQGTDSYKALLSEMAVLTKKVRANRHGKEGIL</sequence>
<evidence type="ECO:0000256" key="1">
    <source>
        <dbReference type="ARBA" id="ARBA00022478"/>
    </source>
</evidence>
<dbReference type="PROSITE" id="PS50880">
    <property type="entry name" value="TOPRIM"/>
    <property type="match status" value="1"/>
</dbReference>
<evidence type="ECO:0000313" key="17">
    <source>
        <dbReference type="Proteomes" id="UP000198577"/>
    </source>
</evidence>
<dbReference type="FunFam" id="3.90.580.10:FF:000001">
    <property type="entry name" value="DNA primase"/>
    <property type="match status" value="1"/>
</dbReference>
<dbReference type="InterPro" id="IPR006295">
    <property type="entry name" value="DNA_primase_DnaG"/>
</dbReference>
<evidence type="ECO:0000313" key="16">
    <source>
        <dbReference type="EMBL" id="SFQ36505.1"/>
    </source>
</evidence>
<keyword evidence="5 12" id="KW-0235">DNA replication</keyword>
<dbReference type="PANTHER" id="PTHR30313">
    <property type="entry name" value="DNA PRIMASE"/>
    <property type="match status" value="1"/>
</dbReference>
<dbReference type="Gene3D" id="1.10.860.10">
    <property type="entry name" value="DNAb Helicase, Chain A"/>
    <property type="match status" value="1"/>
</dbReference>
<evidence type="ECO:0000256" key="11">
    <source>
        <dbReference type="ARBA" id="ARBA00023163"/>
    </source>
</evidence>
<dbReference type="InterPro" id="IPR019475">
    <property type="entry name" value="DNA_primase_DnaB-bd"/>
</dbReference>
<dbReference type="Pfam" id="PF01807">
    <property type="entry name" value="Zn_ribbon_DnaG"/>
    <property type="match status" value="1"/>
</dbReference>
<feature type="zinc finger region" description="CHC2-type" evidence="12 14">
    <location>
        <begin position="40"/>
        <end position="64"/>
    </location>
</feature>
<proteinExistence type="inferred from homology"/>
<dbReference type="NCBIfam" id="TIGR01391">
    <property type="entry name" value="dnaG"/>
    <property type="match status" value="1"/>
</dbReference>
<keyword evidence="4 12" id="KW-0548">Nucleotidyltransferase</keyword>
<dbReference type="Pfam" id="PF08275">
    <property type="entry name" value="DNAG_N"/>
    <property type="match status" value="1"/>
</dbReference>
<dbReference type="InterPro" id="IPR036977">
    <property type="entry name" value="DNA_primase_Znf_CHC2"/>
</dbReference>
<dbReference type="InterPro" id="IPR016136">
    <property type="entry name" value="DNA_helicase_N/primase_C"/>
</dbReference>
<dbReference type="SUPFAM" id="SSF57783">
    <property type="entry name" value="Zinc beta-ribbon"/>
    <property type="match status" value="1"/>
</dbReference>
<dbReference type="EC" id="2.7.7.101" evidence="12"/>
<dbReference type="InterPro" id="IPR002694">
    <property type="entry name" value="Znf_CHC2"/>
</dbReference>
<dbReference type="OrthoDB" id="9803773at2"/>
<dbReference type="RefSeq" id="WP_025747095.1">
    <property type="nucleotide sequence ID" value="NZ_FOXR01000032.1"/>
</dbReference>
<dbReference type="PIRSF" id="PIRSF002811">
    <property type="entry name" value="DnaG"/>
    <property type="match status" value="1"/>
</dbReference>
<evidence type="ECO:0000256" key="2">
    <source>
        <dbReference type="ARBA" id="ARBA00022515"/>
    </source>
</evidence>
<dbReference type="Gene3D" id="3.90.580.10">
    <property type="entry name" value="Zinc finger, CHC2-type domain"/>
    <property type="match status" value="1"/>
</dbReference>
<dbReference type="FunFam" id="3.90.980.10:FF:000001">
    <property type="entry name" value="DNA primase"/>
    <property type="match status" value="1"/>
</dbReference>
<keyword evidence="17" id="KW-1185">Reference proteome</keyword>
<keyword evidence="3 12" id="KW-0808">Transferase</keyword>
<dbReference type="PANTHER" id="PTHR30313:SF2">
    <property type="entry name" value="DNA PRIMASE"/>
    <property type="match status" value="1"/>
</dbReference>
<comment type="similarity">
    <text evidence="12 13">Belongs to the DnaG primase family.</text>
</comment>
<comment type="domain">
    <text evidence="12">Contains an N-terminal zinc-binding domain, a central core domain that contains the primase activity, and a C-terminal DnaB-binding domain.</text>
</comment>
<dbReference type="GO" id="GO:0003899">
    <property type="term" value="F:DNA-directed RNA polymerase activity"/>
    <property type="evidence" value="ECO:0007669"/>
    <property type="project" value="UniProtKB-UniRule"/>
</dbReference>
<dbReference type="InterPro" id="IPR037068">
    <property type="entry name" value="DNA_primase_core_N_sf"/>
</dbReference>
<keyword evidence="7 12" id="KW-0863">Zinc-finger</keyword>
<keyword evidence="10 12" id="KW-0238">DNA-binding</keyword>
<gene>
    <name evidence="12" type="primary">dnaG</name>
    <name evidence="16" type="ORF">SAMN05444406_1324</name>
</gene>
<keyword evidence="8 12" id="KW-0862">Zinc</keyword>
<dbReference type="GO" id="GO:0003678">
    <property type="term" value="F:DNA helicase activity"/>
    <property type="evidence" value="ECO:0007669"/>
    <property type="project" value="InterPro"/>
</dbReference>
<dbReference type="GO" id="GO:0006269">
    <property type="term" value="P:DNA replication, synthesis of primer"/>
    <property type="evidence" value="ECO:0007669"/>
    <property type="project" value="UniProtKB-UniRule"/>
</dbReference>
<evidence type="ECO:0000256" key="8">
    <source>
        <dbReference type="ARBA" id="ARBA00022833"/>
    </source>
</evidence>
<evidence type="ECO:0000256" key="4">
    <source>
        <dbReference type="ARBA" id="ARBA00022695"/>
    </source>
</evidence>
<evidence type="ECO:0000256" key="3">
    <source>
        <dbReference type="ARBA" id="ARBA00022679"/>
    </source>
</evidence>
<dbReference type="SMART" id="SM00493">
    <property type="entry name" value="TOPRIM"/>
    <property type="match status" value="1"/>
</dbReference>
<comment type="function">
    <text evidence="12 13">RNA polymerase that catalyzes the synthesis of short RNA molecules used as primers for DNA polymerase during DNA replication.</text>
</comment>
<comment type="cofactor">
    <cofactor evidence="12 13 14">
        <name>Zn(2+)</name>
        <dbReference type="ChEBI" id="CHEBI:29105"/>
    </cofactor>
    <text evidence="12 13 14">Binds 1 zinc ion per monomer.</text>
</comment>
<dbReference type="FunFam" id="3.40.1360.10:FF:000002">
    <property type="entry name" value="DNA primase"/>
    <property type="match status" value="1"/>
</dbReference>
<name>A0A1I5XX51_9FIRM</name>
<keyword evidence="2 12" id="KW-0639">Primosome</keyword>
<evidence type="ECO:0000256" key="10">
    <source>
        <dbReference type="ARBA" id="ARBA00023125"/>
    </source>
</evidence>
<evidence type="ECO:0000256" key="9">
    <source>
        <dbReference type="ARBA" id="ARBA00022842"/>
    </source>
</evidence>
<accession>A0A1I5XX51</accession>
<dbReference type="InterPro" id="IPR007693">
    <property type="entry name" value="DNA_helicase_DnaB-like_N"/>
</dbReference>
<dbReference type="SUPFAM" id="SSF56731">
    <property type="entry name" value="DNA primase core"/>
    <property type="match status" value="1"/>
</dbReference>
<keyword evidence="1 12" id="KW-0240">DNA-directed RNA polymerase</keyword>
<evidence type="ECO:0000256" key="14">
    <source>
        <dbReference type="PIRSR" id="PIRSR002811-1"/>
    </source>
</evidence>
<dbReference type="Gene3D" id="3.40.1360.10">
    <property type="match status" value="1"/>
</dbReference>
<dbReference type="InterPro" id="IPR050219">
    <property type="entry name" value="DnaG_primase"/>
</dbReference>
<keyword evidence="11 12" id="KW-0804">Transcription</keyword>
<dbReference type="CDD" id="cd03364">
    <property type="entry name" value="TOPRIM_DnaG_primases"/>
    <property type="match status" value="1"/>
</dbReference>
<dbReference type="GO" id="GO:0005737">
    <property type="term" value="C:cytoplasm"/>
    <property type="evidence" value="ECO:0007669"/>
    <property type="project" value="TreeGrafter"/>
</dbReference>
<evidence type="ECO:0000256" key="6">
    <source>
        <dbReference type="ARBA" id="ARBA00022723"/>
    </source>
</evidence>
<dbReference type="InterPro" id="IPR006171">
    <property type="entry name" value="TOPRIM_dom"/>
</dbReference>
<dbReference type="Gene3D" id="3.90.980.10">
    <property type="entry name" value="DNA primase, catalytic core, N-terminal domain"/>
    <property type="match status" value="1"/>
</dbReference>
<dbReference type="Pfam" id="PF00772">
    <property type="entry name" value="DnaB"/>
    <property type="match status" value="1"/>
</dbReference>
<dbReference type="GO" id="GO:1990077">
    <property type="term" value="C:primosome complex"/>
    <property type="evidence" value="ECO:0007669"/>
    <property type="project" value="UniProtKB-KW"/>
</dbReference>
<dbReference type="InterPro" id="IPR013264">
    <property type="entry name" value="DNAG_N"/>
</dbReference>
<keyword evidence="9" id="KW-0460">Magnesium</keyword>
<dbReference type="HAMAP" id="MF_00974">
    <property type="entry name" value="DNA_primase_DnaG"/>
    <property type="match status" value="1"/>
</dbReference>
<reference evidence="16 17" key="1">
    <citation type="submission" date="2016-10" db="EMBL/GenBank/DDBJ databases">
        <authorList>
            <person name="de Groot N.N."/>
        </authorList>
    </citation>
    <scope>NUCLEOTIDE SEQUENCE [LARGE SCALE GENOMIC DNA]</scope>
    <source>
        <strain evidence="16 17">DSM 20678</strain>
    </source>
</reference>
<dbReference type="Pfam" id="PF13155">
    <property type="entry name" value="Toprim_2"/>
    <property type="match status" value="1"/>
</dbReference>
<feature type="domain" description="Toprim" evidence="15">
    <location>
        <begin position="257"/>
        <end position="338"/>
    </location>
</feature>
<dbReference type="GO" id="GO:0000428">
    <property type="term" value="C:DNA-directed RNA polymerase complex"/>
    <property type="evidence" value="ECO:0007669"/>
    <property type="project" value="UniProtKB-KW"/>
</dbReference>
<keyword evidence="6 12" id="KW-0479">Metal-binding</keyword>
<dbReference type="EMBL" id="FOXR01000032">
    <property type="protein sequence ID" value="SFQ36505.1"/>
    <property type="molecule type" value="Genomic_DNA"/>
</dbReference>
<protein>
    <recommendedName>
        <fullName evidence="12 13">DNA primase</fullName>
        <ecNumber evidence="12">2.7.7.101</ecNumber>
    </recommendedName>
</protein>
<dbReference type="AlphaFoldDB" id="A0A1I5XX51"/>
<comment type="subunit">
    <text evidence="12">Monomer. Interacts with DnaB.</text>
</comment>
<dbReference type="GO" id="GO:0003677">
    <property type="term" value="F:DNA binding"/>
    <property type="evidence" value="ECO:0007669"/>
    <property type="project" value="UniProtKB-KW"/>
</dbReference>
<dbReference type="InterPro" id="IPR030846">
    <property type="entry name" value="DnaG_bac"/>
</dbReference>
<evidence type="ECO:0000256" key="5">
    <source>
        <dbReference type="ARBA" id="ARBA00022705"/>
    </source>
</evidence>